<dbReference type="Gene3D" id="1.10.630.10">
    <property type="entry name" value="Cytochrome P450"/>
    <property type="match status" value="1"/>
</dbReference>
<dbReference type="GO" id="GO:0004497">
    <property type="term" value="F:monooxygenase activity"/>
    <property type="evidence" value="ECO:0007669"/>
    <property type="project" value="InterPro"/>
</dbReference>
<sequence length="97" mass="10609">MMNNCSTSSPLLREASQFIGHLHLIGSLSYVTFRDLAVKYGPNIMLLRLGTVPTLVVSSARVAQAILRVHDSVFASRTYCVVTDILFYGSSDIAFSP</sequence>
<evidence type="ECO:0000313" key="5">
    <source>
        <dbReference type="Proteomes" id="UP000006038"/>
    </source>
</evidence>
<dbReference type="InterPro" id="IPR036396">
    <property type="entry name" value="Cyt_P450_sf"/>
</dbReference>
<evidence type="ECO:0000256" key="2">
    <source>
        <dbReference type="ARBA" id="ARBA00022723"/>
    </source>
</evidence>
<dbReference type="Proteomes" id="UP000006038">
    <property type="component" value="Chromosome 8"/>
</dbReference>
<dbReference type="eggNOG" id="KOG0156">
    <property type="taxonomic scope" value="Eukaryota"/>
</dbReference>
<keyword evidence="3" id="KW-0408">Iron</keyword>
<proteinExistence type="inferred from homology"/>
<name>J3MPM5_ORYBR</name>
<protein>
    <submittedName>
        <fullName evidence="4">Uncharacterized protein</fullName>
    </submittedName>
</protein>
<reference evidence="4" key="2">
    <citation type="submission" date="2013-04" db="UniProtKB">
        <authorList>
            <consortium name="EnsemblPlants"/>
        </authorList>
    </citation>
    <scope>IDENTIFICATION</scope>
</reference>
<keyword evidence="5" id="KW-1185">Reference proteome</keyword>
<keyword evidence="2" id="KW-0479">Metal-binding</keyword>
<dbReference type="HOGENOM" id="CLU_2402650_0_0_1"/>
<reference evidence="4" key="1">
    <citation type="journal article" date="2013" name="Nat. Commun.">
        <title>Whole-genome sequencing of Oryza brachyantha reveals mechanisms underlying Oryza genome evolution.</title>
        <authorList>
            <person name="Chen J."/>
            <person name="Huang Q."/>
            <person name="Gao D."/>
            <person name="Wang J."/>
            <person name="Lang Y."/>
            <person name="Liu T."/>
            <person name="Li B."/>
            <person name="Bai Z."/>
            <person name="Luis Goicoechea J."/>
            <person name="Liang C."/>
            <person name="Chen C."/>
            <person name="Zhang W."/>
            <person name="Sun S."/>
            <person name="Liao Y."/>
            <person name="Zhang X."/>
            <person name="Yang L."/>
            <person name="Song C."/>
            <person name="Wang M."/>
            <person name="Shi J."/>
            <person name="Liu G."/>
            <person name="Liu J."/>
            <person name="Zhou H."/>
            <person name="Zhou W."/>
            <person name="Yu Q."/>
            <person name="An N."/>
            <person name="Chen Y."/>
            <person name="Cai Q."/>
            <person name="Wang B."/>
            <person name="Liu B."/>
            <person name="Min J."/>
            <person name="Huang Y."/>
            <person name="Wu H."/>
            <person name="Li Z."/>
            <person name="Zhang Y."/>
            <person name="Yin Y."/>
            <person name="Song W."/>
            <person name="Jiang J."/>
            <person name="Jackson S.A."/>
            <person name="Wing R.A."/>
            <person name="Wang J."/>
            <person name="Chen M."/>
        </authorList>
    </citation>
    <scope>NUCLEOTIDE SEQUENCE [LARGE SCALE GENOMIC DNA]</scope>
    <source>
        <strain evidence="4">cv. IRGC 101232</strain>
    </source>
</reference>
<evidence type="ECO:0000256" key="1">
    <source>
        <dbReference type="ARBA" id="ARBA00010617"/>
    </source>
</evidence>
<dbReference type="GO" id="GO:0005506">
    <property type="term" value="F:iron ion binding"/>
    <property type="evidence" value="ECO:0007669"/>
    <property type="project" value="InterPro"/>
</dbReference>
<dbReference type="STRING" id="4533.J3MPM5"/>
<dbReference type="OMA" id="WSIFIRV"/>
<dbReference type="PANTHER" id="PTHR47955">
    <property type="entry name" value="CYTOCHROME P450 FAMILY 71 PROTEIN"/>
    <property type="match status" value="1"/>
</dbReference>
<dbReference type="Gramene" id="OB08G10540.1">
    <property type="protein sequence ID" value="OB08G10540.1"/>
    <property type="gene ID" value="OB08G10540"/>
</dbReference>
<evidence type="ECO:0000256" key="3">
    <source>
        <dbReference type="ARBA" id="ARBA00023004"/>
    </source>
</evidence>
<dbReference type="PANTHER" id="PTHR47955:SF14">
    <property type="entry name" value="OS01G0543600 PROTEIN"/>
    <property type="match status" value="1"/>
</dbReference>
<dbReference type="GO" id="GO:0016705">
    <property type="term" value="F:oxidoreductase activity, acting on paired donors, with incorporation or reduction of molecular oxygen"/>
    <property type="evidence" value="ECO:0007669"/>
    <property type="project" value="InterPro"/>
</dbReference>
<dbReference type="EnsemblPlants" id="OB08G10540.1">
    <property type="protein sequence ID" value="OB08G10540.1"/>
    <property type="gene ID" value="OB08G10540"/>
</dbReference>
<dbReference type="AlphaFoldDB" id="J3MPM5"/>
<comment type="similarity">
    <text evidence="1">Belongs to the cytochrome P450 family.</text>
</comment>
<accession>J3MPM5</accession>
<organism evidence="4">
    <name type="scientific">Oryza brachyantha</name>
    <name type="common">malo sina</name>
    <dbReference type="NCBI Taxonomy" id="4533"/>
    <lineage>
        <taxon>Eukaryota</taxon>
        <taxon>Viridiplantae</taxon>
        <taxon>Streptophyta</taxon>
        <taxon>Embryophyta</taxon>
        <taxon>Tracheophyta</taxon>
        <taxon>Spermatophyta</taxon>
        <taxon>Magnoliopsida</taxon>
        <taxon>Liliopsida</taxon>
        <taxon>Poales</taxon>
        <taxon>Poaceae</taxon>
        <taxon>BOP clade</taxon>
        <taxon>Oryzoideae</taxon>
        <taxon>Oryzeae</taxon>
        <taxon>Oryzinae</taxon>
        <taxon>Oryza</taxon>
    </lineage>
</organism>
<dbReference type="GO" id="GO:0020037">
    <property type="term" value="F:heme binding"/>
    <property type="evidence" value="ECO:0007669"/>
    <property type="project" value="InterPro"/>
</dbReference>
<dbReference type="SUPFAM" id="SSF48264">
    <property type="entry name" value="Cytochrome P450"/>
    <property type="match status" value="1"/>
</dbReference>
<evidence type="ECO:0000313" key="4">
    <source>
        <dbReference type="EnsemblPlants" id="OB08G10540.1"/>
    </source>
</evidence>